<reference evidence="3 4" key="1">
    <citation type="journal article" date="2019" name="Int. J. Syst. Evol. Microbiol.">
        <title>The Global Catalogue of Microorganisms (GCM) 10K type strain sequencing project: providing services to taxonomists for standard genome sequencing and annotation.</title>
        <authorList>
            <consortium name="The Broad Institute Genomics Platform"/>
            <consortium name="The Broad Institute Genome Sequencing Center for Infectious Disease"/>
            <person name="Wu L."/>
            <person name="Ma J."/>
        </authorList>
    </citation>
    <scope>NUCLEOTIDE SEQUENCE [LARGE SCALE GENOMIC DNA]</scope>
    <source>
        <strain evidence="3 4">JCM 16013</strain>
    </source>
</reference>
<dbReference type="InterPro" id="IPR038656">
    <property type="entry name" value="Peptidase_G1_sf"/>
</dbReference>
<evidence type="ECO:0000313" key="4">
    <source>
        <dbReference type="Proteomes" id="UP001499854"/>
    </source>
</evidence>
<organism evidence="3 4">
    <name type="scientific">Catenulispora subtropica</name>
    <dbReference type="NCBI Taxonomy" id="450798"/>
    <lineage>
        <taxon>Bacteria</taxon>
        <taxon>Bacillati</taxon>
        <taxon>Actinomycetota</taxon>
        <taxon>Actinomycetes</taxon>
        <taxon>Catenulisporales</taxon>
        <taxon>Catenulisporaceae</taxon>
        <taxon>Catenulispora</taxon>
    </lineage>
</organism>
<evidence type="ECO:0000256" key="1">
    <source>
        <dbReference type="SAM" id="MobiDB-lite"/>
    </source>
</evidence>
<feature type="chain" id="PRO_5045394878" evidence="2">
    <location>
        <begin position="32"/>
        <end position="354"/>
    </location>
</feature>
<proteinExistence type="predicted"/>
<dbReference type="PANTHER" id="PTHR37536:SF1">
    <property type="entry name" value="ASPERGILLOPEPSIN, PUTAITVE (AFU_ORTHOLOGUE AFUA_7G01200)"/>
    <property type="match status" value="1"/>
</dbReference>
<dbReference type="Pfam" id="PF01828">
    <property type="entry name" value="Peptidase_A4"/>
    <property type="match status" value="1"/>
</dbReference>
<dbReference type="PROSITE" id="PS51318">
    <property type="entry name" value="TAT"/>
    <property type="match status" value="1"/>
</dbReference>
<accession>A0ABN2SQG3</accession>
<dbReference type="Proteomes" id="UP001499854">
    <property type="component" value="Unassembled WGS sequence"/>
</dbReference>
<dbReference type="InterPro" id="IPR013320">
    <property type="entry name" value="ConA-like_dom_sf"/>
</dbReference>
<dbReference type="CDD" id="cd13426">
    <property type="entry name" value="Peptidase_G1"/>
    <property type="match status" value="1"/>
</dbReference>
<dbReference type="InterPro" id="IPR000250">
    <property type="entry name" value="Peptidase_G1"/>
</dbReference>
<dbReference type="PANTHER" id="PTHR37536">
    <property type="entry name" value="PUTATIVE (AFU_ORTHOLOGUE AFUA_3G02970)-RELATED"/>
    <property type="match status" value="1"/>
</dbReference>
<keyword evidence="2" id="KW-0732">Signal</keyword>
<sequence length="354" mass="37451">MARRPSLRRVFIAAVLAAATAIPALATPANAAVRPSWTTGSAAGCGATAQVVAPTATADPSDNAMSPARRSLLKQIKASGVRMLTSASCRDRGPGHPAPARRSAAGRSTAAPDGTAHPDTVYSETSNNWSGFENYDSVSYTQVTMAWTVPTANAPAPAEYHAAIWPGIGSGDSSSSALIQDGTDSDAYCNAAGCTRHYDFWYEVYPAESSKTVSGLSVKAGDKVQTSVIYDPSNKSVLFFFVNATTQKGLSITQSVSGLGDKVDQSQVEWIVERPSVSGTLTALTNFGTMTFSQTQYTDSSYPDWVPGGYAGAESQITMTNCKDTQNLAVPYGWTSDLLTWYDVWVNAGKWESC</sequence>
<dbReference type="SUPFAM" id="SSF49899">
    <property type="entry name" value="Concanavalin A-like lectins/glucanases"/>
    <property type="match status" value="1"/>
</dbReference>
<comment type="caution">
    <text evidence="3">The sequence shown here is derived from an EMBL/GenBank/DDBJ whole genome shotgun (WGS) entry which is preliminary data.</text>
</comment>
<feature type="compositionally biased region" description="Low complexity" evidence="1">
    <location>
        <begin position="98"/>
        <end position="112"/>
    </location>
</feature>
<dbReference type="EMBL" id="BAAAQM010000044">
    <property type="protein sequence ID" value="GAA1990593.1"/>
    <property type="molecule type" value="Genomic_DNA"/>
</dbReference>
<name>A0ABN2SQG3_9ACTN</name>
<evidence type="ECO:0000313" key="3">
    <source>
        <dbReference type="EMBL" id="GAA1990593.1"/>
    </source>
</evidence>
<dbReference type="Gene3D" id="2.60.120.700">
    <property type="entry name" value="Peptidase G1"/>
    <property type="match status" value="1"/>
</dbReference>
<feature type="region of interest" description="Disordered" evidence="1">
    <location>
        <begin position="86"/>
        <end position="126"/>
    </location>
</feature>
<feature type="signal peptide" evidence="2">
    <location>
        <begin position="1"/>
        <end position="31"/>
    </location>
</feature>
<dbReference type="RefSeq" id="WP_344660723.1">
    <property type="nucleotide sequence ID" value="NZ_BAAAQM010000044.1"/>
</dbReference>
<keyword evidence="4" id="KW-1185">Reference proteome</keyword>
<evidence type="ECO:0000256" key="2">
    <source>
        <dbReference type="SAM" id="SignalP"/>
    </source>
</evidence>
<gene>
    <name evidence="3" type="ORF">GCM10009838_62270</name>
</gene>
<protein>
    <submittedName>
        <fullName evidence="3">Uncharacterized protein</fullName>
    </submittedName>
</protein>
<dbReference type="InterPro" id="IPR006311">
    <property type="entry name" value="TAT_signal"/>
</dbReference>